<dbReference type="InterPro" id="IPR017455">
    <property type="entry name" value="Znf_FYVE-rel"/>
</dbReference>
<evidence type="ECO:0000256" key="2">
    <source>
        <dbReference type="ARBA" id="ARBA00022771"/>
    </source>
</evidence>
<evidence type="ECO:0000256" key="1">
    <source>
        <dbReference type="ARBA" id="ARBA00022723"/>
    </source>
</evidence>
<dbReference type="EMBL" id="JH767164">
    <property type="protein sequence ID" value="EQC32435.1"/>
    <property type="molecule type" value="Genomic_DNA"/>
</dbReference>
<dbReference type="GeneID" id="19950901"/>
<dbReference type="PANTHER" id="PTHR13510:SF44">
    <property type="entry name" value="RABENOSYN-5"/>
    <property type="match status" value="1"/>
</dbReference>
<keyword evidence="2 4" id="KW-0863">Zinc-finger</keyword>
<accession>T0QFS2</accession>
<feature type="compositionally biased region" description="Low complexity" evidence="5">
    <location>
        <begin position="406"/>
        <end position="415"/>
    </location>
</feature>
<evidence type="ECO:0000256" key="4">
    <source>
        <dbReference type="PROSITE-ProRule" id="PRU00091"/>
    </source>
</evidence>
<gene>
    <name evidence="7" type="ORF">SDRG_10174</name>
</gene>
<dbReference type="AlphaFoldDB" id="T0QFS2"/>
<sequence length="431" mass="47559">MSAQLLKSFVLTHEEEVAFGARARHLLHTALAAAPKAAPSLDKMGLRVYKDDMKKEYLCTGLVHASLRDVAYALYTDCTRDVKTVAALLLGKAYQDAAVLRALQTRTDADPFQFVGAKLVSINKTGIFGKSKELVYLEYSGTYVPPGSASSPVLYQILEWIDMTHYLSPANVWHRAIRPACSMVHLFRPVAGNARVVSLLSQTTYAREVPVYLRNLNTTASYCDHVQQLSTLPASRRLLDGNCLVQHWVPEAKACSVCALSFKALRPKYNCRSCGDVMCSNCTHQLQAPTTINKYCTKCVLAARQREGPPPSVAQMPAPAPLDRVPTFLYTAMDDLDDDDATMTSCQDLLSQRPANDPLPETFAHIEKKLAEQSSLLSSMRDVMERRRQSLVSSSVSGTEYDSCASFDPDSLLSLGDDDDDDNTRFEEVVG</sequence>
<keyword evidence="3" id="KW-0862">Zinc</keyword>
<dbReference type="PROSITE" id="PS50178">
    <property type="entry name" value="ZF_FYVE"/>
    <property type="match status" value="1"/>
</dbReference>
<evidence type="ECO:0000313" key="7">
    <source>
        <dbReference type="EMBL" id="EQC32435.1"/>
    </source>
</evidence>
<dbReference type="InterPro" id="IPR013083">
    <property type="entry name" value="Znf_RING/FYVE/PHD"/>
</dbReference>
<dbReference type="RefSeq" id="XP_008614376.1">
    <property type="nucleotide sequence ID" value="XM_008616154.1"/>
</dbReference>
<evidence type="ECO:0000256" key="5">
    <source>
        <dbReference type="SAM" id="MobiDB-lite"/>
    </source>
</evidence>
<name>T0QFS2_SAPDV</name>
<dbReference type="OrthoDB" id="68108at2759"/>
<dbReference type="Proteomes" id="UP000030762">
    <property type="component" value="Unassembled WGS sequence"/>
</dbReference>
<organism evidence="7 8">
    <name type="scientific">Saprolegnia diclina (strain VS20)</name>
    <dbReference type="NCBI Taxonomy" id="1156394"/>
    <lineage>
        <taxon>Eukaryota</taxon>
        <taxon>Sar</taxon>
        <taxon>Stramenopiles</taxon>
        <taxon>Oomycota</taxon>
        <taxon>Saprolegniomycetes</taxon>
        <taxon>Saprolegniales</taxon>
        <taxon>Saprolegniaceae</taxon>
        <taxon>Saprolegnia</taxon>
    </lineage>
</organism>
<feature type="domain" description="FYVE-type" evidence="6">
    <location>
        <begin position="249"/>
        <end position="304"/>
    </location>
</feature>
<dbReference type="OMA" id="VWHRAIR"/>
<evidence type="ECO:0000259" key="6">
    <source>
        <dbReference type="PROSITE" id="PS50178"/>
    </source>
</evidence>
<proteinExistence type="predicted"/>
<dbReference type="InterPro" id="IPR052727">
    <property type="entry name" value="Rab4/Rab5_effector"/>
</dbReference>
<dbReference type="PANTHER" id="PTHR13510">
    <property type="entry name" value="FYVE-FINGER-CONTAINING RAB5 EFFECTOR PROTEIN RABENOSYN-5-RELATED"/>
    <property type="match status" value="1"/>
</dbReference>
<keyword evidence="8" id="KW-1185">Reference proteome</keyword>
<dbReference type="InParanoid" id="T0QFS2"/>
<protein>
    <recommendedName>
        <fullName evidence="6">FYVE-type domain-containing protein</fullName>
    </recommendedName>
</protein>
<evidence type="ECO:0000256" key="3">
    <source>
        <dbReference type="ARBA" id="ARBA00022833"/>
    </source>
</evidence>
<dbReference type="GO" id="GO:0008270">
    <property type="term" value="F:zinc ion binding"/>
    <property type="evidence" value="ECO:0007669"/>
    <property type="project" value="UniProtKB-KW"/>
</dbReference>
<dbReference type="Pfam" id="PF01363">
    <property type="entry name" value="FYVE"/>
    <property type="match status" value="1"/>
</dbReference>
<dbReference type="VEuPathDB" id="FungiDB:SDRG_10174"/>
<keyword evidence="1" id="KW-0479">Metal-binding</keyword>
<dbReference type="InterPro" id="IPR000306">
    <property type="entry name" value="Znf_FYVE"/>
</dbReference>
<dbReference type="SUPFAM" id="SSF57903">
    <property type="entry name" value="FYVE/PHD zinc finger"/>
    <property type="match status" value="1"/>
</dbReference>
<feature type="region of interest" description="Disordered" evidence="5">
    <location>
        <begin position="390"/>
        <end position="431"/>
    </location>
</feature>
<reference evidence="7 8" key="1">
    <citation type="submission" date="2012-04" db="EMBL/GenBank/DDBJ databases">
        <title>The Genome Sequence of Saprolegnia declina VS20.</title>
        <authorList>
            <consortium name="The Broad Institute Genome Sequencing Platform"/>
            <person name="Russ C."/>
            <person name="Nusbaum C."/>
            <person name="Tyler B."/>
            <person name="van West P."/>
            <person name="Dieguez-Uribeondo J."/>
            <person name="de Bruijn I."/>
            <person name="Tripathy S."/>
            <person name="Jiang R."/>
            <person name="Young S.K."/>
            <person name="Zeng Q."/>
            <person name="Gargeya S."/>
            <person name="Fitzgerald M."/>
            <person name="Haas B."/>
            <person name="Abouelleil A."/>
            <person name="Alvarado L."/>
            <person name="Arachchi H.M."/>
            <person name="Berlin A."/>
            <person name="Chapman S.B."/>
            <person name="Goldberg J."/>
            <person name="Griggs A."/>
            <person name="Gujja S."/>
            <person name="Hansen M."/>
            <person name="Howarth C."/>
            <person name="Imamovic A."/>
            <person name="Larimer J."/>
            <person name="McCowen C."/>
            <person name="Montmayeur A."/>
            <person name="Murphy C."/>
            <person name="Neiman D."/>
            <person name="Pearson M."/>
            <person name="Priest M."/>
            <person name="Roberts A."/>
            <person name="Saif S."/>
            <person name="Shea T."/>
            <person name="Sisk P."/>
            <person name="Sykes S."/>
            <person name="Wortman J."/>
            <person name="Nusbaum C."/>
            <person name="Birren B."/>
        </authorList>
    </citation>
    <scope>NUCLEOTIDE SEQUENCE [LARGE SCALE GENOMIC DNA]</scope>
    <source>
        <strain evidence="7 8">VS20</strain>
    </source>
</reference>
<dbReference type="InterPro" id="IPR011011">
    <property type="entry name" value="Znf_FYVE_PHD"/>
</dbReference>
<dbReference type="Gene3D" id="3.30.40.10">
    <property type="entry name" value="Zinc/RING finger domain, C3HC4 (zinc finger)"/>
    <property type="match status" value="1"/>
</dbReference>
<evidence type="ECO:0000313" key="8">
    <source>
        <dbReference type="Proteomes" id="UP000030762"/>
    </source>
</evidence>